<accession>A0A231H3N1</accession>
<keyword evidence="7" id="KW-1185">Reference proteome</keyword>
<keyword evidence="3" id="KW-0067">ATP-binding</keyword>
<gene>
    <name evidence="6" type="ORF">B7C42_04308</name>
</gene>
<dbReference type="GO" id="GO:0005524">
    <property type="term" value="F:ATP binding"/>
    <property type="evidence" value="ECO:0007669"/>
    <property type="project" value="UniProtKB-KW"/>
</dbReference>
<comment type="caution">
    <text evidence="6">The sequence shown here is derived from an EMBL/GenBank/DDBJ whole genome shotgun (WGS) entry which is preliminary data.</text>
</comment>
<sequence>MTTEESVTEKSAPAKSARTGQPETAKGPIVVAVDGSPTSLQAVAWAARDAALGGSSLQIVHSIAIPASFGPGLAAGTAQPDWLRTDGEQILTRATQVARDIGGPDLDIDAELGLELIIGDMLVRSETAGALVAGSRGRGALQRGLLGSVSSALVHHAKCPVVIVKSHSATDPVTAQRPVLVGVDGTENSEPAVDAAFAEAHRRGVELVALHSWSDTTGLDISMFGWDTIVRAEHAMLAERLTPWRERYPELPVTLQVVRDNPAKSLLEHSDSAQLVVVGSRGRGGFAGMLLGSTSAALIGSVECPIMVVRR</sequence>
<dbReference type="InterPro" id="IPR006015">
    <property type="entry name" value="Universal_stress_UspA"/>
</dbReference>
<dbReference type="Proteomes" id="UP000215506">
    <property type="component" value="Unassembled WGS sequence"/>
</dbReference>
<evidence type="ECO:0000256" key="2">
    <source>
        <dbReference type="ARBA" id="ARBA00022741"/>
    </source>
</evidence>
<dbReference type="PANTHER" id="PTHR46268">
    <property type="entry name" value="STRESS RESPONSE PROTEIN NHAX"/>
    <property type="match status" value="1"/>
</dbReference>
<dbReference type="PANTHER" id="PTHR46268:SF27">
    <property type="entry name" value="UNIVERSAL STRESS PROTEIN RV2623"/>
    <property type="match status" value="1"/>
</dbReference>
<organism evidence="6 7">
    <name type="scientific">Nocardia cerradoensis</name>
    <dbReference type="NCBI Taxonomy" id="85688"/>
    <lineage>
        <taxon>Bacteria</taxon>
        <taxon>Bacillati</taxon>
        <taxon>Actinomycetota</taxon>
        <taxon>Actinomycetes</taxon>
        <taxon>Mycobacteriales</taxon>
        <taxon>Nocardiaceae</taxon>
        <taxon>Nocardia</taxon>
    </lineage>
</organism>
<proteinExistence type="inferred from homology"/>
<protein>
    <submittedName>
        <fullName evidence="6">Universal stress protein</fullName>
    </submittedName>
</protein>
<evidence type="ECO:0000313" key="7">
    <source>
        <dbReference type="Proteomes" id="UP000215506"/>
    </source>
</evidence>
<feature type="domain" description="UspA" evidence="5">
    <location>
        <begin position="28"/>
        <end position="165"/>
    </location>
</feature>
<dbReference type="Pfam" id="PF00582">
    <property type="entry name" value="Usp"/>
    <property type="match status" value="2"/>
</dbReference>
<dbReference type="AlphaFoldDB" id="A0A231H3N1"/>
<reference evidence="6 7" key="1">
    <citation type="submission" date="2017-07" db="EMBL/GenBank/DDBJ databases">
        <title>First draft Genome Sequence of Nocardia cerradoensis isolated from human infection.</title>
        <authorList>
            <person name="Carrasco G."/>
        </authorList>
    </citation>
    <scope>NUCLEOTIDE SEQUENCE [LARGE SCALE GENOMIC DNA]</scope>
    <source>
        <strain evidence="6 7">CNM20130759</strain>
    </source>
</reference>
<evidence type="ECO:0000256" key="3">
    <source>
        <dbReference type="ARBA" id="ARBA00022840"/>
    </source>
</evidence>
<name>A0A231H3N1_9NOCA</name>
<comment type="similarity">
    <text evidence="1">Belongs to the universal stress protein A family.</text>
</comment>
<dbReference type="RefSeq" id="WP_223273568.1">
    <property type="nucleotide sequence ID" value="NZ_JAAXOR010000001.1"/>
</dbReference>
<evidence type="ECO:0000313" key="6">
    <source>
        <dbReference type="EMBL" id="OXR43441.1"/>
    </source>
</evidence>
<dbReference type="InterPro" id="IPR006016">
    <property type="entry name" value="UspA"/>
</dbReference>
<dbReference type="EMBL" id="NGAF01000009">
    <property type="protein sequence ID" value="OXR43441.1"/>
    <property type="molecule type" value="Genomic_DNA"/>
</dbReference>
<dbReference type="Gene3D" id="3.40.50.620">
    <property type="entry name" value="HUPs"/>
    <property type="match status" value="2"/>
</dbReference>
<evidence type="ECO:0000256" key="1">
    <source>
        <dbReference type="ARBA" id="ARBA00008791"/>
    </source>
</evidence>
<feature type="domain" description="UspA" evidence="5">
    <location>
        <begin position="177"/>
        <end position="310"/>
    </location>
</feature>
<evidence type="ECO:0000256" key="4">
    <source>
        <dbReference type="SAM" id="MobiDB-lite"/>
    </source>
</evidence>
<dbReference type="InterPro" id="IPR014729">
    <property type="entry name" value="Rossmann-like_a/b/a_fold"/>
</dbReference>
<keyword evidence="2" id="KW-0547">Nucleotide-binding</keyword>
<evidence type="ECO:0000259" key="5">
    <source>
        <dbReference type="Pfam" id="PF00582"/>
    </source>
</evidence>
<dbReference type="SUPFAM" id="SSF52402">
    <property type="entry name" value="Adenine nucleotide alpha hydrolases-like"/>
    <property type="match status" value="2"/>
</dbReference>
<dbReference type="PRINTS" id="PR01438">
    <property type="entry name" value="UNVRSLSTRESS"/>
</dbReference>
<feature type="region of interest" description="Disordered" evidence="4">
    <location>
        <begin position="1"/>
        <end position="25"/>
    </location>
</feature>